<dbReference type="Gene3D" id="3.40.50.300">
    <property type="entry name" value="P-loop containing nucleotide triphosphate hydrolases"/>
    <property type="match status" value="2"/>
</dbReference>
<name>A0A0G3G969_9PSED</name>
<evidence type="ECO:0000256" key="4">
    <source>
        <dbReference type="ARBA" id="ARBA00022840"/>
    </source>
</evidence>
<dbReference type="GO" id="GO:0043138">
    <property type="term" value="F:3'-5' DNA helicase activity"/>
    <property type="evidence" value="ECO:0007669"/>
    <property type="project" value="TreeGrafter"/>
</dbReference>
<keyword evidence="1 5" id="KW-0547">Nucleotide-binding</keyword>
<sequence>MDIRMTPFDQVLSCLARGKSFLLQGGAGSGKTETLKKLLDHISKNMPDKRVACITHTNLAADEIKMRAGDLHTISTIHSFMNGIVKTFRLDLHKVIHEIFLLPEFTRGEALDDEKEYKKREHARYKRAYEKYAEKAYFILRTKEEKVLGKPVYDRDPAAANKVLNDKIKYLNSHILKHIEGVPAHKVSYNETVFNSLRDLSFGHDGLIKLAVSLLVKRAKLRKILSDKYDYIFVDEYQDTSPDVVRAFLNYVAIDQNIIFGFFGDSMQGIYEEGVGDVESYVQSGALEKIEKEDNYRCSEQVVRLINNLRNDGLKQNVALRVFDGGLLETLVERQGKVKLVYAICEEKPNQQSSREAKDLYVEKLYKLIERAQGFDNYKMLMLTNKAVALEAGFGRLYEIFNSRFGQSTNENLEKVLTTCHFDDLYELYQDVSSRRHSNVIRTVKKSGFVLDSVRQKDELLAAFKQVFELNCSGHKAILESFQLKLIKSSESYERFIKRRDHFIEQMNGDARYTDFKKLYISGIDSCSKLNKSGFDIDDYEFGDLERDVKRDLFYTEFFGEKITLGEVFNYYDYLSEKTNFITMHKTKGSGIRNVLVVVDEFFWRDYKFTNIFSAGPVSAENQKIMYVACSRAIENLTCVRLMGEEEASSIGDYFDEVEVVKLD</sequence>
<keyword evidence="2 5" id="KW-0378">Hydrolase</keyword>
<reference evidence="8" key="2">
    <citation type="submission" date="2015-03" db="EMBL/GenBank/DDBJ databases">
        <authorList>
            <person name="Deng P."/>
            <person name="Lu S."/>
        </authorList>
    </citation>
    <scope>NUCLEOTIDE SEQUENCE [LARGE SCALE GENOMIC DNA]</scope>
    <source>
        <strain evidence="8">UFB2</strain>
    </source>
</reference>
<feature type="binding site" evidence="5">
    <location>
        <begin position="25"/>
        <end position="32"/>
    </location>
    <ligand>
        <name>ATP</name>
        <dbReference type="ChEBI" id="CHEBI:30616"/>
    </ligand>
</feature>
<dbReference type="GO" id="GO:0003677">
    <property type="term" value="F:DNA binding"/>
    <property type="evidence" value="ECO:0007669"/>
    <property type="project" value="InterPro"/>
</dbReference>
<evidence type="ECO:0000313" key="8">
    <source>
        <dbReference type="Proteomes" id="UP000035212"/>
    </source>
</evidence>
<evidence type="ECO:0000256" key="2">
    <source>
        <dbReference type="ARBA" id="ARBA00022801"/>
    </source>
</evidence>
<keyword evidence="4 5" id="KW-0067">ATP-binding</keyword>
<evidence type="ECO:0000313" key="7">
    <source>
        <dbReference type="EMBL" id="AKJ97728.1"/>
    </source>
</evidence>
<dbReference type="Proteomes" id="UP000035212">
    <property type="component" value="Chromosome"/>
</dbReference>
<organism evidence="7 8">
    <name type="scientific">Pseudomonas chlororaphis</name>
    <dbReference type="NCBI Taxonomy" id="587753"/>
    <lineage>
        <taxon>Bacteria</taxon>
        <taxon>Pseudomonadati</taxon>
        <taxon>Pseudomonadota</taxon>
        <taxon>Gammaproteobacteria</taxon>
        <taxon>Pseudomonadales</taxon>
        <taxon>Pseudomonadaceae</taxon>
        <taxon>Pseudomonas</taxon>
    </lineage>
</organism>
<dbReference type="PATRIC" id="fig|587753.11.peg.1335"/>
<gene>
    <name evidence="7" type="ORF">VM99_06515</name>
</gene>
<proteinExistence type="predicted"/>
<keyword evidence="3 5" id="KW-0347">Helicase</keyword>
<dbReference type="PANTHER" id="PTHR11070">
    <property type="entry name" value="UVRD / RECB / PCRA DNA HELICASE FAMILY MEMBER"/>
    <property type="match status" value="1"/>
</dbReference>
<evidence type="ECO:0000259" key="6">
    <source>
        <dbReference type="PROSITE" id="PS51198"/>
    </source>
</evidence>
<dbReference type="GO" id="GO:0000725">
    <property type="term" value="P:recombinational repair"/>
    <property type="evidence" value="ECO:0007669"/>
    <property type="project" value="TreeGrafter"/>
</dbReference>
<dbReference type="AlphaFoldDB" id="A0A0G3G969"/>
<dbReference type="GO" id="GO:0005829">
    <property type="term" value="C:cytosol"/>
    <property type="evidence" value="ECO:0007669"/>
    <property type="project" value="TreeGrafter"/>
</dbReference>
<dbReference type="PANTHER" id="PTHR11070:SF3">
    <property type="entry name" value="DNA 3'-5' HELICASE"/>
    <property type="match status" value="1"/>
</dbReference>
<dbReference type="InterPro" id="IPR027417">
    <property type="entry name" value="P-loop_NTPase"/>
</dbReference>
<dbReference type="PROSITE" id="PS51198">
    <property type="entry name" value="UVRD_HELICASE_ATP_BIND"/>
    <property type="match status" value="1"/>
</dbReference>
<evidence type="ECO:0000256" key="3">
    <source>
        <dbReference type="ARBA" id="ARBA00022806"/>
    </source>
</evidence>
<evidence type="ECO:0000256" key="1">
    <source>
        <dbReference type="ARBA" id="ARBA00022741"/>
    </source>
</evidence>
<dbReference type="InterPro" id="IPR014016">
    <property type="entry name" value="UvrD-like_ATP-bd"/>
</dbReference>
<accession>A0A0G3G969</accession>
<dbReference type="EMBL" id="CP011020">
    <property type="protein sequence ID" value="AKJ97728.1"/>
    <property type="molecule type" value="Genomic_DNA"/>
</dbReference>
<dbReference type="InterPro" id="IPR000212">
    <property type="entry name" value="DNA_helicase_UvrD/REP"/>
</dbReference>
<reference evidence="7 8" key="1">
    <citation type="journal article" date="2015" name="Stand. Genomic Sci.">
        <title>Complete genome of Pseudomonas chlororaphis strain UFB2, a soil bacterium with antibacterial activity against bacterial canker pathogen of tomato.</title>
        <authorList>
            <person name="Deng P."/>
            <person name="Wang X."/>
            <person name="Baird S.M."/>
            <person name="Lu S.E."/>
        </authorList>
    </citation>
    <scope>NUCLEOTIDE SEQUENCE [LARGE SCALE GENOMIC DNA]</scope>
    <source>
        <strain evidence="7 8">UFB2</strain>
    </source>
</reference>
<dbReference type="GO" id="GO:0016787">
    <property type="term" value="F:hydrolase activity"/>
    <property type="evidence" value="ECO:0007669"/>
    <property type="project" value="UniProtKB-UniRule"/>
</dbReference>
<feature type="domain" description="UvrD-like helicase ATP-binding" evidence="6">
    <location>
        <begin position="4"/>
        <end position="312"/>
    </location>
</feature>
<dbReference type="GO" id="GO:0005524">
    <property type="term" value="F:ATP binding"/>
    <property type="evidence" value="ECO:0007669"/>
    <property type="project" value="UniProtKB-UniRule"/>
</dbReference>
<dbReference type="SUPFAM" id="SSF52540">
    <property type="entry name" value="P-loop containing nucleoside triphosphate hydrolases"/>
    <property type="match status" value="1"/>
</dbReference>
<dbReference type="Pfam" id="PF00580">
    <property type="entry name" value="UvrD-helicase"/>
    <property type="match status" value="1"/>
</dbReference>
<protein>
    <recommendedName>
        <fullName evidence="6">UvrD-like helicase ATP-binding domain-containing protein</fullName>
    </recommendedName>
</protein>
<evidence type="ECO:0000256" key="5">
    <source>
        <dbReference type="PROSITE-ProRule" id="PRU00560"/>
    </source>
</evidence>